<organism evidence="3 4">
    <name type="scientific">Phragmitibacter flavus</name>
    <dbReference type="NCBI Taxonomy" id="2576071"/>
    <lineage>
        <taxon>Bacteria</taxon>
        <taxon>Pseudomonadati</taxon>
        <taxon>Verrucomicrobiota</taxon>
        <taxon>Verrucomicrobiia</taxon>
        <taxon>Verrucomicrobiales</taxon>
        <taxon>Verrucomicrobiaceae</taxon>
        <taxon>Phragmitibacter</taxon>
    </lineage>
</organism>
<evidence type="ECO:0000313" key="4">
    <source>
        <dbReference type="Proteomes" id="UP000306196"/>
    </source>
</evidence>
<dbReference type="Pfam" id="PF00582">
    <property type="entry name" value="Usp"/>
    <property type="match status" value="2"/>
</dbReference>
<accession>A0A5R8KB01</accession>
<sequence length="299" mass="32172">MNKFRHLLVGIDYSDACRSALRTAIRLATADDAAVTAVHVLDPRLAKAMQEVHGFTEAQLLRNVEDSVHRFLAESEFGSEMVRIHLDIDHPITGLTSACRKTQADLLVLGTRGTSHGPNEVGAVASKCVRRAPTDVLLVREDMSGPFVNALVGVDFSEASGRAVSMAGHIASCDGTKLDCIHVYEPPVVLDYGGFLPAIPLDEPGIIDGLNKDLQELVPTLLQPYPSVKWHAEVQHGTNTRDVLIHHAKKTDSDLVVIGTRGKSDLHTLFMGTTAESIVRRAACSVLAVKPSHSVIAAA</sequence>
<feature type="domain" description="UspA" evidence="2">
    <location>
        <begin position="4"/>
        <end position="140"/>
    </location>
</feature>
<dbReference type="AlphaFoldDB" id="A0A5R8KB01"/>
<dbReference type="EMBL" id="VAUV01000016">
    <property type="protein sequence ID" value="TLD69095.1"/>
    <property type="molecule type" value="Genomic_DNA"/>
</dbReference>
<dbReference type="PANTHER" id="PTHR46268:SF6">
    <property type="entry name" value="UNIVERSAL STRESS PROTEIN UP12"/>
    <property type="match status" value="1"/>
</dbReference>
<proteinExistence type="inferred from homology"/>
<gene>
    <name evidence="3" type="ORF">FEM03_19710</name>
</gene>
<comment type="caution">
    <text evidence="3">The sequence shown here is derived from an EMBL/GenBank/DDBJ whole genome shotgun (WGS) entry which is preliminary data.</text>
</comment>
<dbReference type="InterPro" id="IPR014729">
    <property type="entry name" value="Rossmann-like_a/b/a_fold"/>
</dbReference>
<dbReference type="InterPro" id="IPR006015">
    <property type="entry name" value="Universal_stress_UspA"/>
</dbReference>
<dbReference type="RefSeq" id="WP_138088019.1">
    <property type="nucleotide sequence ID" value="NZ_VAUV01000016.1"/>
</dbReference>
<protein>
    <submittedName>
        <fullName evidence="3">Universal stress protein</fullName>
    </submittedName>
</protein>
<dbReference type="Proteomes" id="UP000306196">
    <property type="component" value="Unassembled WGS sequence"/>
</dbReference>
<comment type="similarity">
    <text evidence="1">Belongs to the universal stress protein A family.</text>
</comment>
<dbReference type="SUPFAM" id="SSF52402">
    <property type="entry name" value="Adenine nucleotide alpha hydrolases-like"/>
    <property type="match status" value="2"/>
</dbReference>
<dbReference type="PRINTS" id="PR01438">
    <property type="entry name" value="UNVRSLSTRESS"/>
</dbReference>
<feature type="domain" description="UspA" evidence="2">
    <location>
        <begin position="150"/>
        <end position="290"/>
    </location>
</feature>
<name>A0A5R8KB01_9BACT</name>
<evidence type="ECO:0000259" key="2">
    <source>
        <dbReference type="Pfam" id="PF00582"/>
    </source>
</evidence>
<dbReference type="Gene3D" id="3.40.50.620">
    <property type="entry name" value="HUPs"/>
    <property type="match status" value="2"/>
</dbReference>
<dbReference type="PANTHER" id="PTHR46268">
    <property type="entry name" value="STRESS RESPONSE PROTEIN NHAX"/>
    <property type="match status" value="1"/>
</dbReference>
<reference evidence="3 4" key="1">
    <citation type="submission" date="2019-05" db="EMBL/GenBank/DDBJ databases">
        <title>Verrucobacter flavum gen. nov., sp. nov. a new member of the family Verrucomicrobiaceae.</title>
        <authorList>
            <person name="Szuroczki S."/>
            <person name="Abbaszade G."/>
            <person name="Szabo A."/>
            <person name="Felfoldi T."/>
            <person name="Schumann P."/>
            <person name="Boka K."/>
            <person name="Keki Z."/>
            <person name="Toumi M."/>
            <person name="Toth E."/>
        </authorList>
    </citation>
    <scope>NUCLEOTIDE SEQUENCE [LARGE SCALE GENOMIC DNA]</scope>
    <source>
        <strain evidence="3 4">MG-N-17</strain>
    </source>
</reference>
<evidence type="ECO:0000313" key="3">
    <source>
        <dbReference type="EMBL" id="TLD69095.1"/>
    </source>
</evidence>
<dbReference type="CDD" id="cd00293">
    <property type="entry name" value="USP-like"/>
    <property type="match status" value="2"/>
</dbReference>
<keyword evidence="4" id="KW-1185">Reference proteome</keyword>
<dbReference type="OrthoDB" id="9804721at2"/>
<evidence type="ECO:0000256" key="1">
    <source>
        <dbReference type="ARBA" id="ARBA00008791"/>
    </source>
</evidence>
<dbReference type="InterPro" id="IPR006016">
    <property type="entry name" value="UspA"/>
</dbReference>